<dbReference type="GO" id="GO:0051287">
    <property type="term" value="F:NAD binding"/>
    <property type="evidence" value="ECO:0007669"/>
    <property type="project" value="InterPro"/>
</dbReference>
<accession>A0A8E1QVX2</accession>
<dbReference type="OrthoDB" id="9801783at2"/>
<dbReference type="NCBIfam" id="TIGR00557">
    <property type="entry name" value="pdxA"/>
    <property type="match status" value="1"/>
</dbReference>
<dbReference type="RefSeq" id="WP_053399256.1">
    <property type="nucleotide sequence ID" value="NZ_LFQU01000050.1"/>
</dbReference>
<dbReference type="Gene3D" id="3.40.718.10">
    <property type="entry name" value="Isopropylmalate Dehydrogenase"/>
    <property type="match status" value="1"/>
</dbReference>
<dbReference type="EMBL" id="LFQU01000050">
    <property type="protein sequence ID" value="KOO65908.1"/>
    <property type="molecule type" value="Genomic_DNA"/>
</dbReference>
<evidence type="ECO:0000313" key="4">
    <source>
        <dbReference type="EMBL" id="KOO65908.1"/>
    </source>
</evidence>
<keyword evidence="1" id="KW-0479">Metal-binding</keyword>
<keyword evidence="2" id="KW-0560">Oxidoreductase</keyword>
<keyword evidence="3" id="KW-0520">NAD</keyword>
<protein>
    <submittedName>
        <fullName evidence="4">4-hydroxythreonine-4-phosphate dehydrogenase</fullName>
    </submittedName>
</protein>
<dbReference type="Pfam" id="PF04166">
    <property type="entry name" value="PdxA"/>
    <property type="match status" value="1"/>
</dbReference>
<dbReference type="GO" id="GO:0016491">
    <property type="term" value="F:oxidoreductase activity"/>
    <property type="evidence" value="ECO:0007669"/>
    <property type="project" value="UniProtKB-KW"/>
</dbReference>
<evidence type="ECO:0000313" key="5">
    <source>
        <dbReference type="Proteomes" id="UP000036951"/>
    </source>
</evidence>
<sequence length="378" mass="41840">MENRKLRVAITHGDTNGIGYEIIFKTFSEPAMLELCTPIIYGSPKVAAYHRNALGIQGNFTIINSAAEAHNNKVNLLTTFDQEIKVDLGNPSKEAGMASLAALEKAMADYKEGLFDVLVTAPINKNNIQGDDFHFCGHTEYIEERAGNGDKALMILLNDMLRVALVTTHLPIRDVAAAITKESIIEKATIFHNSLKRDFRISNPRIAVLALNPHAGDDGLLGREEQEVIIPAIKELSDNGIRAFGPYAADGFFGHESYTAFDGVLAMYHDQGLAPFKCLDLGNGVNFTAGLPIVRTSPDHGTAYDIAGKNMADESSFRNAIYLALDVFRNRIEYDEPFNNPLKKLYHEKRDDSEKARFSINKFKEQDNSGDDKNAKEE</sequence>
<reference evidence="4 5" key="1">
    <citation type="submission" date="2015-06" db="EMBL/GenBank/DDBJ databases">
        <title>Prevotella sp. 109, sp. nov., a novel member of the family Prevotellaceae isolated from human faeces.</title>
        <authorList>
            <person name="Shkoporov A.N."/>
            <person name="Chaplin A.V."/>
            <person name="Kafarskaia L.I."/>
            <person name="Efimov B.A."/>
        </authorList>
    </citation>
    <scope>NUCLEOTIDE SEQUENCE [LARGE SCALE GENOMIC DNA]</scope>
    <source>
        <strain evidence="4 5">109</strain>
    </source>
</reference>
<dbReference type="GO" id="GO:0046872">
    <property type="term" value="F:metal ion binding"/>
    <property type="evidence" value="ECO:0007669"/>
    <property type="project" value="UniProtKB-KW"/>
</dbReference>
<comment type="caution">
    <text evidence="4">The sequence shown here is derived from an EMBL/GenBank/DDBJ whole genome shotgun (WGS) entry which is preliminary data.</text>
</comment>
<evidence type="ECO:0000256" key="2">
    <source>
        <dbReference type="ARBA" id="ARBA00023002"/>
    </source>
</evidence>
<dbReference type="InterPro" id="IPR005255">
    <property type="entry name" value="PdxA_fam"/>
</dbReference>
<name>A0A8E1QVX2_9BACT</name>
<dbReference type="AlphaFoldDB" id="A0A8E1QVX2"/>
<organism evidence="4 5">
    <name type="scientific">Xylanibacter rarus</name>
    <dbReference type="NCBI Taxonomy" id="1676614"/>
    <lineage>
        <taxon>Bacteria</taxon>
        <taxon>Pseudomonadati</taxon>
        <taxon>Bacteroidota</taxon>
        <taxon>Bacteroidia</taxon>
        <taxon>Bacteroidales</taxon>
        <taxon>Prevotellaceae</taxon>
        <taxon>Xylanibacter</taxon>
    </lineage>
</organism>
<evidence type="ECO:0000256" key="1">
    <source>
        <dbReference type="ARBA" id="ARBA00022723"/>
    </source>
</evidence>
<evidence type="ECO:0000256" key="3">
    <source>
        <dbReference type="ARBA" id="ARBA00023027"/>
    </source>
</evidence>
<dbReference type="PANTHER" id="PTHR30004">
    <property type="entry name" value="4-HYDROXYTHREONINE-4-PHOSPHATE DEHYDROGENASE"/>
    <property type="match status" value="1"/>
</dbReference>
<dbReference type="SUPFAM" id="SSF53659">
    <property type="entry name" value="Isocitrate/Isopropylmalate dehydrogenase-like"/>
    <property type="match status" value="1"/>
</dbReference>
<dbReference type="PANTHER" id="PTHR30004:SF6">
    <property type="entry name" value="D-THREONATE 4-PHOSPHATE DEHYDROGENASE"/>
    <property type="match status" value="1"/>
</dbReference>
<keyword evidence="5" id="KW-1185">Reference proteome</keyword>
<proteinExistence type="predicted"/>
<gene>
    <name evidence="4" type="ORF">ACU52_14110</name>
</gene>
<dbReference type="Proteomes" id="UP000036951">
    <property type="component" value="Unassembled WGS sequence"/>
</dbReference>